<dbReference type="GO" id="GO:0005737">
    <property type="term" value="C:cytoplasm"/>
    <property type="evidence" value="ECO:0007669"/>
    <property type="project" value="UniProtKB-SubCell"/>
</dbReference>
<dbReference type="HAMAP" id="MF_00695">
    <property type="entry name" value="HflD_protein"/>
    <property type="match status" value="1"/>
</dbReference>
<dbReference type="InterPro" id="IPR007451">
    <property type="entry name" value="HflD"/>
</dbReference>
<protein>
    <submittedName>
        <fullName evidence="5">High frequency lysogenization protein HflD</fullName>
    </submittedName>
</protein>
<dbReference type="Pfam" id="PF04356">
    <property type="entry name" value="DUF489"/>
    <property type="match status" value="1"/>
</dbReference>
<dbReference type="SUPFAM" id="SSF101322">
    <property type="entry name" value="YcfC-like"/>
    <property type="match status" value="1"/>
</dbReference>
<evidence type="ECO:0000256" key="1">
    <source>
        <dbReference type="ARBA" id="ARBA00004496"/>
    </source>
</evidence>
<evidence type="ECO:0000256" key="2">
    <source>
        <dbReference type="ARBA" id="ARBA00022475"/>
    </source>
</evidence>
<dbReference type="AlphaFoldDB" id="A0A3B0X9D4"/>
<keyword evidence="2" id="KW-1003">Cell membrane</keyword>
<reference evidence="5" key="1">
    <citation type="submission" date="2018-06" db="EMBL/GenBank/DDBJ databases">
        <authorList>
            <person name="Zhirakovskaya E."/>
        </authorList>
    </citation>
    <scope>NUCLEOTIDE SEQUENCE</scope>
</reference>
<sequence length="205" mass="22958">MQHSQTDKTLALAGIYQAAILVKAIATTGNVADAHLASILETLFRFDANKVMDVYGDVSTVKKGLKVLSDQLSGNTENMDMDITRYVIKLLHLEKALRKSPQMMDKLSDELEKTQSKVDYFHVSHENIVASLADIYQQNISPIGAKIMVQGEEIYLSQNNNANKIRALLFAGIRSAVLWRQCGGSRLQLLFSRKKYIESARQLLK</sequence>
<accession>A0A3B0X9D4</accession>
<dbReference type="PANTHER" id="PTHR38100">
    <property type="entry name" value="HIGH FREQUENCY LYSOGENIZATION PROTEIN HFLD"/>
    <property type="match status" value="1"/>
</dbReference>
<gene>
    <name evidence="5" type="ORF">MNBD_GAMMA08-2842</name>
</gene>
<dbReference type="PANTHER" id="PTHR38100:SF1">
    <property type="entry name" value="HIGH FREQUENCY LYSOGENIZATION PROTEIN HFLD"/>
    <property type="match status" value="1"/>
</dbReference>
<evidence type="ECO:0000256" key="4">
    <source>
        <dbReference type="ARBA" id="ARBA00023136"/>
    </source>
</evidence>
<evidence type="ECO:0000256" key="3">
    <source>
        <dbReference type="ARBA" id="ARBA00022490"/>
    </source>
</evidence>
<dbReference type="Gene3D" id="1.10.3890.10">
    <property type="entry name" value="HflD-like"/>
    <property type="match status" value="1"/>
</dbReference>
<dbReference type="EMBL" id="UOFH01000284">
    <property type="protein sequence ID" value="VAW64371.1"/>
    <property type="molecule type" value="Genomic_DNA"/>
</dbReference>
<dbReference type="InterPro" id="IPR035932">
    <property type="entry name" value="HflD-like_sf"/>
</dbReference>
<proteinExistence type="inferred from homology"/>
<dbReference type="NCBIfam" id="NF001246">
    <property type="entry name" value="PRK00218.1-2"/>
    <property type="match status" value="1"/>
</dbReference>
<name>A0A3B0X9D4_9ZZZZ</name>
<evidence type="ECO:0000313" key="5">
    <source>
        <dbReference type="EMBL" id="VAW64371.1"/>
    </source>
</evidence>
<keyword evidence="3" id="KW-0963">Cytoplasm</keyword>
<comment type="subcellular location">
    <subcellularLocation>
        <location evidence="1">Cytoplasm</location>
    </subcellularLocation>
</comment>
<organism evidence="5">
    <name type="scientific">hydrothermal vent metagenome</name>
    <dbReference type="NCBI Taxonomy" id="652676"/>
    <lineage>
        <taxon>unclassified sequences</taxon>
        <taxon>metagenomes</taxon>
        <taxon>ecological metagenomes</taxon>
    </lineage>
</organism>
<keyword evidence="4" id="KW-0472">Membrane</keyword>